<dbReference type="Proteomes" id="UP000650833">
    <property type="component" value="Unassembled WGS sequence"/>
</dbReference>
<sequence>MDPIPVIPSPTIRLPKSNHHRYAHHDKPTTISIEIPMITDVNKENIYTPAKATTERIPTTTWGSFTIVVVVFLITLTCFILNCSRIRRKVNETRMDKLGKSGLLSFERRHNKLQEADLEWNNHPPMVFTTEKLLTTPESTYSSKHSSSSSSSSSSAWSSTNSTIAQKHHYNDKNFIKNQPPSVQLRLTLENASNSLYISAEPKRPKILSRQQHFVSTSNQL</sequence>
<keyword evidence="2" id="KW-0812">Transmembrane</keyword>
<proteinExistence type="predicted"/>
<organism evidence="3 4">
    <name type="scientific">Mucor plumbeus</name>
    <dbReference type="NCBI Taxonomy" id="97098"/>
    <lineage>
        <taxon>Eukaryota</taxon>
        <taxon>Fungi</taxon>
        <taxon>Fungi incertae sedis</taxon>
        <taxon>Mucoromycota</taxon>
        <taxon>Mucoromycotina</taxon>
        <taxon>Mucoromycetes</taxon>
        <taxon>Mucorales</taxon>
        <taxon>Mucorineae</taxon>
        <taxon>Mucoraceae</taxon>
        <taxon>Mucor</taxon>
    </lineage>
</organism>
<dbReference type="OrthoDB" id="2275059at2759"/>
<accession>A0A8H7QU56</accession>
<dbReference type="AlphaFoldDB" id="A0A8H7QU56"/>
<feature type="transmembrane region" description="Helical" evidence="2">
    <location>
        <begin position="62"/>
        <end position="81"/>
    </location>
</feature>
<keyword evidence="2" id="KW-1133">Transmembrane helix</keyword>
<comment type="caution">
    <text evidence="3">The sequence shown here is derived from an EMBL/GenBank/DDBJ whole genome shotgun (WGS) entry which is preliminary data.</text>
</comment>
<gene>
    <name evidence="3" type="ORF">INT46_010419</name>
</gene>
<evidence type="ECO:0000256" key="2">
    <source>
        <dbReference type="SAM" id="Phobius"/>
    </source>
</evidence>
<dbReference type="EMBL" id="JAEPRC010000391">
    <property type="protein sequence ID" value="KAG2198340.1"/>
    <property type="molecule type" value="Genomic_DNA"/>
</dbReference>
<name>A0A8H7QU56_9FUNG</name>
<keyword evidence="4" id="KW-1185">Reference proteome</keyword>
<keyword evidence="2" id="KW-0472">Membrane</keyword>
<protein>
    <submittedName>
        <fullName evidence="3">Uncharacterized protein</fullName>
    </submittedName>
</protein>
<evidence type="ECO:0000313" key="4">
    <source>
        <dbReference type="Proteomes" id="UP000650833"/>
    </source>
</evidence>
<reference evidence="3" key="1">
    <citation type="submission" date="2020-12" db="EMBL/GenBank/DDBJ databases">
        <title>Metabolic potential, ecology and presence of endohyphal bacteria is reflected in genomic diversity of Mucoromycotina.</title>
        <authorList>
            <person name="Muszewska A."/>
            <person name="Okrasinska A."/>
            <person name="Steczkiewicz K."/>
            <person name="Drgas O."/>
            <person name="Orlowska M."/>
            <person name="Perlinska-Lenart U."/>
            <person name="Aleksandrzak-Piekarczyk T."/>
            <person name="Szatraj K."/>
            <person name="Zielenkiewicz U."/>
            <person name="Pilsyk S."/>
            <person name="Malc E."/>
            <person name="Mieczkowski P."/>
            <person name="Kruszewska J.S."/>
            <person name="Biernat P."/>
            <person name="Pawlowska J."/>
        </authorList>
    </citation>
    <scope>NUCLEOTIDE SEQUENCE</scope>
    <source>
        <strain evidence="3">CBS 226.32</strain>
    </source>
</reference>
<evidence type="ECO:0000256" key="1">
    <source>
        <dbReference type="SAM" id="MobiDB-lite"/>
    </source>
</evidence>
<evidence type="ECO:0000313" key="3">
    <source>
        <dbReference type="EMBL" id="KAG2198340.1"/>
    </source>
</evidence>
<feature type="region of interest" description="Disordered" evidence="1">
    <location>
        <begin position="139"/>
        <end position="158"/>
    </location>
</feature>